<comment type="similarity">
    <text evidence="1">Belongs to the UDP-glycosyltransferase family.</text>
</comment>
<protein>
    <recommendedName>
        <fullName evidence="4">Glycosyltransferase N-terminal domain-containing protein</fullName>
    </recommendedName>
</protein>
<dbReference type="EMBL" id="JACXVP010000010">
    <property type="protein sequence ID" value="KAG5582628.1"/>
    <property type="molecule type" value="Genomic_DNA"/>
</dbReference>
<dbReference type="InterPro" id="IPR058980">
    <property type="entry name" value="Glyco_transf_N"/>
</dbReference>
<dbReference type="Pfam" id="PF26168">
    <property type="entry name" value="Glyco_transf_N"/>
    <property type="match status" value="1"/>
</dbReference>
<dbReference type="Pfam" id="PF00201">
    <property type="entry name" value="UDPGT"/>
    <property type="match status" value="1"/>
</dbReference>
<dbReference type="CDD" id="cd03784">
    <property type="entry name" value="GT1_Gtf-like"/>
    <property type="match status" value="1"/>
</dbReference>
<dbReference type="GO" id="GO:0035251">
    <property type="term" value="F:UDP-glucosyltransferase activity"/>
    <property type="evidence" value="ECO:0007669"/>
    <property type="project" value="TreeGrafter"/>
</dbReference>
<organism evidence="5 6">
    <name type="scientific">Solanum commersonii</name>
    <name type="common">Commerson's wild potato</name>
    <name type="synonym">Commerson's nightshade</name>
    <dbReference type="NCBI Taxonomy" id="4109"/>
    <lineage>
        <taxon>Eukaryota</taxon>
        <taxon>Viridiplantae</taxon>
        <taxon>Streptophyta</taxon>
        <taxon>Embryophyta</taxon>
        <taxon>Tracheophyta</taxon>
        <taxon>Spermatophyta</taxon>
        <taxon>Magnoliopsida</taxon>
        <taxon>eudicotyledons</taxon>
        <taxon>Gunneridae</taxon>
        <taxon>Pentapetalae</taxon>
        <taxon>asterids</taxon>
        <taxon>lamiids</taxon>
        <taxon>Solanales</taxon>
        <taxon>Solanaceae</taxon>
        <taxon>Solanoideae</taxon>
        <taxon>Solaneae</taxon>
        <taxon>Solanum</taxon>
    </lineage>
</organism>
<name>A0A9J5X5S4_SOLCO</name>
<evidence type="ECO:0000259" key="4">
    <source>
        <dbReference type="Pfam" id="PF26168"/>
    </source>
</evidence>
<keyword evidence="3" id="KW-0808">Transferase</keyword>
<dbReference type="Proteomes" id="UP000824120">
    <property type="component" value="Chromosome 10"/>
</dbReference>
<dbReference type="Gene3D" id="3.40.50.2000">
    <property type="entry name" value="Glycogen Phosphorylase B"/>
    <property type="match status" value="3"/>
</dbReference>
<dbReference type="PANTHER" id="PTHR48047:SF239">
    <property type="entry name" value="GLYCOSYLTRANSFERASE"/>
    <property type="match status" value="1"/>
</dbReference>
<reference evidence="5 6" key="1">
    <citation type="submission" date="2020-09" db="EMBL/GenBank/DDBJ databases">
        <title>De no assembly of potato wild relative species, Solanum commersonii.</title>
        <authorList>
            <person name="Cho K."/>
        </authorList>
    </citation>
    <scope>NUCLEOTIDE SEQUENCE [LARGE SCALE GENOMIC DNA]</scope>
    <source>
        <strain evidence="5">LZ3.2</strain>
        <tissue evidence="5">Leaf</tissue>
    </source>
</reference>
<dbReference type="PANTHER" id="PTHR48047">
    <property type="entry name" value="GLYCOSYLTRANSFERASE"/>
    <property type="match status" value="1"/>
</dbReference>
<evidence type="ECO:0000256" key="1">
    <source>
        <dbReference type="ARBA" id="ARBA00009995"/>
    </source>
</evidence>
<keyword evidence="2" id="KW-0328">Glycosyltransferase</keyword>
<feature type="domain" description="Glycosyltransferase N-terminal" evidence="4">
    <location>
        <begin position="11"/>
        <end position="249"/>
    </location>
</feature>
<gene>
    <name evidence="5" type="ORF">H5410_053255</name>
</gene>
<dbReference type="SUPFAM" id="SSF53756">
    <property type="entry name" value="UDP-Glycosyltransferase/glycogen phosphorylase"/>
    <property type="match status" value="2"/>
</dbReference>
<proteinExistence type="inferred from homology"/>
<dbReference type="OrthoDB" id="5835829at2759"/>
<dbReference type="FunFam" id="3.40.50.2000:FF:000047">
    <property type="entry name" value="Glycosyltransferase"/>
    <property type="match status" value="1"/>
</dbReference>
<comment type="caution">
    <text evidence="5">The sequence shown here is derived from an EMBL/GenBank/DDBJ whole genome shotgun (WGS) entry which is preliminary data.</text>
</comment>
<keyword evidence="6" id="KW-1185">Reference proteome</keyword>
<dbReference type="FunFam" id="3.40.50.2000:FF:000071">
    <property type="entry name" value="Glycosyltransferase"/>
    <property type="match status" value="1"/>
</dbReference>
<sequence length="585" mass="66402">MGVSTVQPHFVLFPFMAQGHMIPMMDIARLLAQRGVIITIVTTHLNANRFKKVLDRAVETGLKIQVVHLYFPCLEAGLPEGCENFDMLPSMEFGVKFFDATRRLQPQVEEMLQELKPSPSCVISDMCFPWTTNVAHKFNIPRIVFHGMCCFSLLCLLNLRNWEEFEKIESDTEYFQVPGLFDKIELNKAQLVIILGATDENMKKILDQMKKAEDEAYGIVVNSFEDLEKEYVEGLMNAKNKKIWTIGPVSLCNKEKQDKAERGNKAAIDEHKCLKWLDSREQDSVLFVCLGSLSRLSTSQMVELGLGLESSKRPFIWVVRHMSDEFKKWLVEENFEERVEGQGLLIHGWAPQVLILSHPSVGAFLTHCGWNSSLEGITSGVTMITWPMFAEQFINERLIVNVIKTGVKAGTESPVMFGEEEKLGKQVSKDDIKKVIEEVMGEEMEGEMRRKRAKELGEKAKRAVEEGGSSYLNLTQLIQDVTDQANLLKGHMIPMIDIARLLAQRGVIITILTTRLNANRFKNVIDHAIETGLKIQVVHLYFPSVEAGLPEGCENFDMLPSMDLGLKFYDATKDFSPKWKKCCKK</sequence>
<evidence type="ECO:0000313" key="6">
    <source>
        <dbReference type="Proteomes" id="UP000824120"/>
    </source>
</evidence>
<accession>A0A9J5X5S4</accession>
<evidence type="ECO:0000256" key="2">
    <source>
        <dbReference type="ARBA" id="ARBA00022676"/>
    </source>
</evidence>
<evidence type="ECO:0000313" key="5">
    <source>
        <dbReference type="EMBL" id="KAG5582628.1"/>
    </source>
</evidence>
<evidence type="ECO:0000256" key="3">
    <source>
        <dbReference type="ARBA" id="ARBA00022679"/>
    </source>
</evidence>
<dbReference type="AlphaFoldDB" id="A0A9J5X5S4"/>
<dbReference type="InterPro" id="IPR002213">
    <property type="entry name" value="UDP_glucos_trans"/>
</dbReference>